<name>A0A5T8BD83_SALER</name>
<protein>
    <submittedName>
        <fullName evidence="1">Uncharacterized protein</fullName>
    </submittedName>
</protein>
<accession>A0A5T8BD83</accession>
<evidence type="ECO:0000313" key="1">
    <source>
        <dbReference type="EMBL" id="EBN4401994.1"/>
    </source>
</evidence>
<sequence length="65" mass="7244">MHEEFTEEFKSAIKTENLLHKLKAIITAANSLELPEEKNLQSELMDLAQELLTQACGGTEQEAGK</sequence>
<gene>
    <name evidence="1" type="ORF">DSA09_18210</name>
</gene>
<proteinExistence type="predicted"/>
<reference evidence="1" key="1">
    <citation type="submission" date="2018-07" db="EMBL/GenBank/DDBJ databases">
        <authorList>
            <consortium name="PulseNet: The National Subtyping Network for Foodborne Disease Surveillance"/>
            <person name="Tarr C.L."/>
            <person name="Trees E."/>
            <person name="Katz L.S."/>
            <person name="Carleton-Romer H.A."/>
            <person name="Stroika S."/>
            <person name="Kucerova Z."/>
            <person name="Roache K.F."/>
            <person name="Sabol A.L."/>
            <person name="Besser J."/>
            <person name="Gerner-Smidt P."/>
        </authorList>
    </citation>
    <scope>NUCLEOTIDE SEQUENCE</scope>
    <source>
        <strain evidence="1">PNUSAS044948</strain>
    </source>
</reference>
<organism evidence="1">
    <name type="scientific">Salmonella enterica</name>
    <name type="common">Salmonella choleraesuis</name>
    <dbReference type="NCBI Taxonomy" id="28901"/>
    <lineage>
        <taxon>Bacteria</taxon>
        <taxon>Pseudomonadati</taxon>
        <taxon>Pseudomonadota</taxon>
        <taxon>Gammaproteobacteria</taxon>
        <taxon>Enterobacterales</taxon>
        <taxon>Enterobacteriaceae</taxon>
        <taxon>Salmonella</taxon>
    </lineage>
</organism>
<dbReference type="AlphaFoldDB" id="A0A5T8BD83"/>
<comment type="caution">
    <text evidence="1">The sequence shown here is derived from an EMBL/GenBank/DDBJ whole genome shotgun (WGS) entry which is preliminary data.</text>
</comment>
<dbReference type="EMBL" id="AAGFSO010000013">
    <property type="protein sequence ID" value="EBN4401994.1"/>
    <property type="molecule type" value="Genomic_DNA"/>
</dbReference>